<evidence type="ECO:0008006" key="9">
    <source>
        <dbReference type="Google" id="ProtNLM"/>
    </source>
</evidence>
<evidence type="ECO:0000313" key="8">
    <source>
        <dbReference type="Proteomes" id="UP000176186"/>
    </source>
</evidence>
<evidence type="ECO:0000256" key="2">
    <source>
        <dbReference type="ARBA" id="ARBA00022475"/>
    </source>
</evidence>
<feature type="transmembrane region" description="Helical" evidence="6">
    <location>
        <begin position="99"/>
        <end position="122"/>
    </location>
</feature>
<name>A0A1F6BFY2_9BACT</name>
<evidence type="ECO:0000256" key="5">
    <source>
        <dbReference type="ARBA" id="ARBA00023136"/>
    </source>
</evidence>
<dbReference type="InterPro" id="IPR011701">
    <property type="entry name" value="MFS"/>
</dbReference>
<evidence type="ECO:0000313" key="7">
    <source>
        <dbReference type="EMBL" id="OGG35778.1"/>
    </source>
</evidence>
<dbReference type="AlphaFoldDB" id="A0A1F6BFY2"/>
<evidence type="ECO:0000256" key="1">
    <source>
        <dbReference type="ARBA" id="ARBA00004651"/>
    </source>
</evidence>
<dbReference type="SUPFAM" id="SSF103473">
    <property type="entry name" value="MFS general substrate transporter"/>
    <property type="match status" value="1"/>
</dbReference>
<reference evidence="7 8" key="1">
    <citation type="journal article" date="2016" name="Nat. Commun.">
        <title>Thousands of microbial genomes shed light on interconnected biogeochemical processes in an aquifer system.</title>
        <authorList>
            <person name="Anantharaman K."/>
            <person name="Brown C.T."/>
            <person name="Hug L.A."/>
            <person name="Sharon I."/>
            <person name="Castelle C.J."/>
            <person name="Probst A.J."/>
            <person name="Thomas B.C."/>
            <person name="Singh A."/>
            <person name="Wilkins M.J."/>
            <person name="Karaoz U."/>
            <person name="Brodie E.L."/>
            <person name="Williams K.H."/>
            <person name="Hubbard S.S."/>
            <person name="Banfield J.F."/>
        </authorList>
    </citation>
    <scope>NUCLEOTIDE SEQUENCE [LARGE SCALE GENOMIC DNA]</scope>
</reference>
<keyword evidence="5 6" id="KW-0472">Membrane</keyword>
<dbReference type="EMBL" id="MFKE01000005">
    <property type="protein sequence ID" value="OGG35778.1"/>
    <property type="molecule type" value="Genomic_DNA"/>
</dbReference>
<dbReference type="CDD" id="cd06173">
    <property type="entry name" value="MFS_MefA_like"/>
    <property type="match status" value="1"/>
</dbReference>
<gene>
    <name evidence="7" type="ORF">A2363_03580</name>
</gene>
<feature type="transmembrane region" description="Helical" evidence="6">
    <location>
        <begin position="60"/>
        <end position="79"/>
    </location>
</feature>
<evidence type="ECO:0000256" key="6">
    <source>
        <dbReference type="SAM" id="Phobius"/>
    </source>
</evidence>
<dbReference type="STRING" id="1798401.A2363_03580"/>
<evidence type="ECO:0000256" key="3">
    <source>
        <dbReference type="ARBA" id="ARBA00022692"/>
    </source>
</evidence>
<organism evidence="7 8">
    <name type="scientific">Candidatus Gottesmanbacteria bacterium RIFOXYB1_FULL_47_11</name>
    <dbReference type="NCBI Taxonomy" id="1798401"/>
    <lineage>
        <taxon>Bacteria</taxon>
        <taxon>Candidatus Gottesmaniibacteriota</taxon>
    </lineage>
</organism>
<keyword evidence="2" id="KW-1003">Cell membrane</keyword>
<feature type="transmembrane region" description="Helical" evidence="6">
    <location>
        <begin position="273"/>
        <end position="293"/>
    </location>
</feature>
<comment type="caution">
    <text evidence="7">The sequence shown here is derived from an EMBL/GenBank/DDBJ whole genome shotgun (WGS) entry which is preliminary data.</text>
</comment>
<dbReference type="GO" id="GO:0005886">
    <property type="term" value="C:plasma membrane"/>
    <property type="evidence" value="ECO:0007669"/>
    <property type="project" value="UniProtKB-SubCell"/>
</dbReference>
<dbReference type="GO" id="GO:0022857">
    <property type="term" value="F:transmembrane transporter activity"/>
    <property type="evidence" value="ECO:0007669"/>
    <property type="project" value="InterPro"/>
</dbReference>
<keyword evidence="4 6" id="KW-1133">Transmembrane helix</keyword>
<feature type="transmembrane region" description="Helical" evidence="6">
    <location>
        <begin position="143"/>
        <end position="165"/>
    </location>
</feature>
<dbReference type="PANTHER" id="PTHR23513">
    <property type="entry name" value="INTEGRAL MEMBRANE EFFLUX PROTEIN-RELATED"/>
    <property type="match status" value="1"/>
</dbReference>
<dbReference type="InterPro" id="IPR036259">
    <property type="entry name" value="MFS_trans_sf"/>
</dbReference>
<dbReference type="Pfam" id="PF07690">
    <property type="entry name" value="MFS_1"/>
    <property type="match status" value="1"/>
</dbReference>
<feature type="transmembrane region" description="Helical" evidence="6">
    <location>
        <begin position="171"/>
        <end position="190"/>
    </location>
</feature>
<proteinExistence type="predicted"/>
<protein>
    <recommendedName>
        <fullName evidence="9">Major facilitator superfamily (MFS) profile domain-containing protein</fullName>
    </recommendedName>
</protein>
<dbReference type="Proteomes" id="UP000176186">
    <property type="component" value="Unassembled WGS sequence"/>
</dbReference>
<accession>A0A1F6BFY2</accession>
<dbReference type="Gene3D" id="1.20.1250.20">
    <property type="entry name" value="MFS general substrate transporter like domains"/>
    <property type="match status" value="1"/>
</dbReference>
<feature type="transmembrane region" description="Helical" evidence="6">
    <location>
        <begin position="241"/>
        <end position="261"/>
    </location>
</feature>
<evidence type="ECO:0000256" key="4">
    <source>
        <dbReference type="ARBA" id="ARBA00022989"/>
    </source>
</evidence>
<feature type="non-terminal residue" evidence="7">
    <location>
        <position position="296"/>
    </location>
</feature>
<sequence length="296" mass="32270">MVTSANEQKQSSYREVLTFPSFRHLWVGQIFSQLAVNTLLFVLALRLYQTTGSNTAVSGLFLAYGIPAALFGMVAGTVVDHLDKRRVLVYCDIARALLVLILFFLSGNIFLVYLVMFVNAVITQLYVPSEAPIIPKIVPETHLVTANSMFSVTFYSSLAIGSVASGPLLRFVGPNWIFVVLSAFFFLAAWSEARLPSMAKGVLGFRTVFTYECSHIAVRIWEELTEGVRYVRASAVLTDSLLLLTGTQVIFAILGTLGPGFADRMMAIDVRDASLLIVGPAVVGILVGALWVGNFG</sequence>
<feature type="transmembrane region" description="Helical" evidence="6">
    <location>
        <begin position="26"/>
        <end position="48"/>
    </location>
</feature>
<keyword evidence="3 6" id="KW-0812">Transmembrane</keyword>
<comment type="subcellular location">
    <subcellularLocation>
        <location evidence="1">Cell membrane</location>
        <topology evidence="1">Multi-pass membrane protein</topology>
    </subcellularLocation>
</comment>
<dbReference type="PANTHER" id="PTHR23513:SF6">
    <property type="entry name" value="MAJOR FACILITATOR SUPERFAMILY ASSOCIATED DOMAIN-CONTAINING PROTEIN"/>
    <property type="match status" value="1"/>
</dbReference>